<protein>
    <submittedName>
        <fullName evidence="1">Uncharacterized protein</fullName>
    </submittedName>
</protein>
<gene>
    <name evidence="1" type="ORF">M9H77_33078</name>
</gene>
<sequence>MATTSTTTPLSLSSSSALIDGGKAHRQSATAASSQIQRVTIPTLAPPPLQSHNRVPAKTTTAFCKKIARNVVAMATGEAPAEVAATELPEVVKGLQEAWDKVEDKYAVTSLAVAGAVALWGSTGLVSAIDRLPLVPGLFELVGIGYTGLGSFNRWCMCMIIFTLGCCSGLHTKTSFSNQTGKLYYKRSKTRTRK</sequence>
<name>A0ACB9ZHZ1_CATRO</name>
<dbReference type="Proteomes" id="UP001060085">
    <property type="component" value="Linkage Group LG08"/>
</dbReference>
<evidence type="ECO:0000313" key="1">
    <source>
        <dbReference type="EMBL" id="KAI5647073.1"/>
    </source>
</evidence>
<accession>A0ACB9ZHZ1</accession>
<proteinExistence type="predicted"/>
<evidence type="ECO:0000313" key="2">
    <source>
        <dbReference type="Proteomes" id="UP001060085"/>
    </source>
</evidence>
<dbReference type="EMBL" id="CM044708">
    <property type="protein sequence ID" value="KAI5647073.1"/>
    <property type="molecule type" value="Genomic_DNA"/>
</dbReference>
<organism evidence="1 2">
    <name type="scientific">Catharanthus roseus</name>
    <name type="common">Madagascar periwinkle</name>
    <name type="synonym">Vinca rosea</name>
    <dbReference type="NCBI Taxonomy" id="4058"/>
    <lineage>
        <taxon>Eukaryota</taxon>
        <taxon>Viridiplantae</taxon>
        <taxon>Streptophyta</taxon>
        <taxon>Embryophyta</taxon>
        <taxon>Tracheophyta</taxon>
        <taxon>Spermatophyta</taxon>
        <taxon>Magnoliopsida</taxon>
        <taxon>eudicotyledons</taxon>
        <taxon>Gunneridae</taxon>
        <taxon>Pentapetalae</taxon>
        <taxon>asterids</taxon>
        <taxon>lamiids</taxon>
        <taxon>Gentianales</taxon>
        <taxon>Apocynaceae</taxon>
        <taxon>Rauvolfioideae</taxon>
        <taxon>Vinceae</taxon>
        <taxon>Catharanthinae</taxon>
        <taxon>Catharanthus</taxon>
    </lineage>
</organism>
<comment type="caution">
    <text evidence="1">The sequence shown here is derived from an EMBL/GenBank/DDBJ whole genome shotgun (WGS) entry which is preliminary data.</text>
</comment>
<keyword evidence="2" id="KW-1185">Reference proteome</keyword>
<reference evidence="2" key="1">
    <citation type="journal article" date="2023" name="Nat. Plants">
        <title>Single-cell RNA sequencing provides a high-resolution roadmap for understanding the multicellular compartmentation of specialized metabolism.</title>
        <authorList>
            <person name="Sun S."/>
            <person name="Shen X."/>
            <person name="Li Y."/>
            <person name="Li Y."/>
            <person name="Wang S."/>
            <person name="Li R."/>
            <person name="Zhang H."/>
            <person name="Shen G."/>
            <person name="Guo B."/>
            <person name="Wei J."/>
            <person name="Xu J."/>
            <person name="St-Pierre B."/>
            <person name="Chen S."/>
            <person name="Sun C."/>
        </authorList>
    </citation>
    <scope>NUCLEOTIDE SEQUENCE [LARGE SCALE GENOMIC DNA]</scope>
</reference>